<accession>A0A5N5FP49</accession>
<evidence type="ECO:0000256" key="1">
    <source>
        <dbReference type="SAM" id="MobiDB-lite"/>
    </source>
</evidence>
<reference evidence="3 4" key="1">
    <citation type="submission" date="2019-09" db="EMBL/GenBank/DDBJ databases">
        <authorList>
            <person name="Ou C."/>
        </authorList>
    </citation>
    <scope>NUCLEOTIDE SEQUENCE [LARGE SCALE GENOMIC DNA]</scope>
    <source>
        <strain evidence="3">S2</strain>
        <tissue evidence="3">Leaf</tissue>
    </source>
</reference>
<feature type="domain" description="PB1-like" evidence="2">
    <location>
        <begin position="1"/>
        <end position="80"/>
    </location>
</feature>
<keyword evidence="4" id="KW-1185">Reference proteome</keyword>
<dbReference type="OrthoDB" id="1165719at2759"/>
<dbReference type="Proteomes" id="UP000327157">
    <property type="component" value="Unassembled WGS sequence"/>
</dbReference>
<dbReference type="Pfam" id="PF26130">
    <property type="entry name" value="PB1-like"/>
    <property type="match status" value="1"/>
</dbReference>
<feature type="compositionally biased region" description="Basic residues" evidence="1">
    <location>
        <begin position="572"/>
        <end position="588"/>
    </location>
</feature>
<feature type="compositionally biased region" description="Polar residues" evidence="1">
    <location>
        <begin position="166"/>
        <end position="176"/>
    </location>
</feature>
<evidence type="ECO:0000259" key="2">
    <source>
        <dbReference type="Pfam" id="PF26130"/>
    </source>
</evidence>
<protein>
    <recommendedName>
        <fullName evidence="2">PB1-like domain-containing protein</fullName>
    </recommendedName>
</protein>
<feature type="compositionally biased region" description="Basic and acidic residues" evidence="1">
    <location>
        <begin position="532"/>
        <end position="541"/>
    </location>
</feature>
<dbReference type="PANTHER" id="PTHR31973">
    <property type="entry name" value="POLYPROTEIN, PUTATIVE-RELATED"/>
    <property type="match status" value="1"/>
</dbReference>
<feature type="region of interest" description="Disordered" evidence="1">
    <location>
        <begin position="513"/>
        <end position="627"/>
    </location>
</feature>
<organism evidence="3 4">
    <name type="scientific">Pyrus ussuriensis x Pyrus communis</name>
    <dbReference type="NCBI Taxonomy" id="2448454"/>
    <lineage>
        <taxon>Eukaryota</taxon>
        <taxon>Viridiplantae</taxon>
        <taxon>Streptophyta</taxon>
        <taxon>Embryophyta</taxon>
        <taxon>Tracheophyta</taxon>
        <taxon>Spermatophyta</taxon>
        <taxon>Magnoliopsida</taxon>
        <taxon>eudicotyledons</taxon>
        <taxon>Gunneridae</taxon>
        <taxon>Pentapetalae</taxon>
        <taxon>rosids</taxon>
        <taxon>fabids</taxon>
        <taxon>Rosales</taxon>
        <taxon>Rosaceae</taxon>
        <taxon>Amygdaloideae</taxon>
        <taxon>Maleae</taxon>
        <taxon>Pyrus</taxon>
    </lineage>
</organism>
<sequence length="627" mass="72420">MYHGGQLSEDFYDGGNVDFFDFCDKDFMSMLEVDNMVKELGYGSVFMSYQYRIPGMEIRNGLKPLMTDLDVISICKFVPNHTMINMEFIKSFEPVAQSNVVIEELDVMGEKVPDEMVADVGEKEDENDSDFIEEEFPADEDHLQFMKFVDDYVDAHEDGVLAGIKEQNNPQSGKGSRQQREGFEEEIDVDVVGKPDYNSDGLHSVHEDEDGGGNNNECYPELNEKIDMKNPYLSLGLIFRDDAQFRKAVVMHSMINGYEDSFMDIIEAEWNHGYFKMKAYRAMAAAMKIIEGKHVDQYTRLRDFAKEIYKTNPRSACKEGFKHGCRPLIGLDGCHLKSQHGGQLLVVIWFLEILAEDIGIVDQHGWTFINDKQKGLIPAFLVVFPDCHHRFCVHHLYINYREQFKGKALKDALWAVAKTTTIPHFRRAMEELKLLNEDTYDWLMKRPVIHWSRYDLTGIPCNHTIVTINYKREKLEDYVDICYSKVMYLEIYGHLIQPMNRMSMWEVTENPPIQPSLYTRQPGRPKKKINKKAAEMEKEANPRQSEATNRSGDIPRPQQLSRKGQEILKSGICKKKSHNTRTHHRHLPTRQDASSSAHGASGNPGGVPRKRKHCFTLKKRRTRQPRK</sequence>
<name>A0A5N5FP49_9ROSA</name>
<dbReference type="InterPro" id="IPR058594">
    <property type="entry name" value="PB1-like_dom_pln"/>
</dbReference>
<gene>
    <name evidence="3" type="ORF">D8674_036869</name>
</gene>
<feature type="compositionally biased region" description="Basic residues" evidence="1">
    <location>
        <begin position="608"/>
        <end position="627"/>
    </location>
</feature>
<evidence type="ECO:0000313" key="3">
    <source>
        <dbReference type="EMBL" id="KAB2604938.1"/>
    </source>
</evidence>
<proteinExistence type="predicted"/>
<comment type="caution">
    <text evidence="3">The sequence shown here is derived from an EMBL/GenBank/DDBJ whole genome shotgun (WGS) entry which is preliminary data.</text>
</comment>
<evidence type="ECO:0000313" key="4">
    <source>
        <dbReference type="Proteomes" id="UP000327157"/>
    </source>
</evidence>
<feature type="compositionally biased region" description="Polar residues" evidence="1">
    <location>
        <begin position="542"/>
        <end position="551"/>
    </location>
</feature>
<dbReference type="PANTHER" id="PTHR31973:SF187">
    <property type="entry name" value="MUTATOR TRANSPOSASE MUDRA PROTEIN"/>
    <property type="match status" value="1"/>
</dbReference>
<reference evidence="3 4" key="2">
    <citation type="submission" date="2019-11" db="EMBL/GenBank/DDBJ databases">
        <title>A de novo genome assembly of a pear dwarfing rootstock.</title>
        <authorList>
            <person name="Wang F."/>
            <person name="Wang J."/>
            <person name="Li S."/>
            <person name="Zhang Y."/>
            <person name="Fang M."/>
            <person name="Ma L."/>
            <person name="Zhao Y."/>
            <person name="Jiang S."/>
        </authorList>
    </citation>
    <scope>NUCLEOTIDE SEQUENCE [LARGE SCALE GENOMIC DNA]</scope>
    <source>
        <strain evidence="3">S2</strain>
        <tissue evidence="3">Leaf</tissue>
    </source>
</reference>
<dbReference type="AlphaFoldDB" id="A0A5N5FP49"/>
<feature type="region of interest" description="Disordered" evidence="1">
    <location>
        <begin position="163"/>
        <end position="188"/>
    </location>
</feature>
<dbReference type="EMBL" id="SMOL01000566">
    <property type="protein sequence ID" value="KAB2604938.1"/>
    <property type="molecule type" value="Genomic_DNA"/>
</dbReference>